<feature type="region of interest" description="Disordered" evidence="1">
    <location>
        <begin position="1"/>
        <end position="37"/>
    </location>
</feature>
<dbReference type="Proteomes" id="UP001472677">
    <property type="component" value="Unassembled WGS sequence"/>
</dbReference>
<feature type="compositionally biased region" description="Polar residues" evidence="1">
    <location>
        <begin position="25"/>
        <end position="37"/>
    </location>
</feature>
<proteinExistence type="predicted"/>
<name>A0ABR1ZIW6_9ROSI</name>
<evidence type="ECO:0000256" key="1">
    <source>
        <dbReference type="SAM" id="MobiDB-lite"/>
    </source>
</evidence>
<evidence type="ECO:0000313" key="2">
    <source>
        <dbReference type="EMBL" id="KAK8480090.1"/>
    </source>
</evidence>
<feature type="non-terminal residue" evidence="2">
    <location>
        <position position="37"/>
    </location>
</feature>
<evidence type="ECO:0000313" key="3">
    <source>
        <dbReference type="Proteomes" id="UP001472677"/>
    </source>
</evidence>
<feature type="compositionally biased region" description="Basic and acidic residues" evidence="1">
    <location>
        <begin position="1"/>
        <end position="19"/>
    </location>
</feature>
<gene>
    <name evidence="2" type="ORF">V6N12_019918</name>
</gene>
<protein>
    <submittedName>
        <fullName evidence="2">Uncharacterized protein</fullName>
    </submittedName>
</protein>
<comment type="caution">
    <text evidence="2">The sequence shown here is derived from an EMBL/GenBank/DDBJ whole genome shotgun (WGS) entry which is preliminary data.</text>
</comment>
<keyword evidence="3" id="KW-1185">Reference proteome</keyword>
<sequence length="37" mass="3925">MGGLKEIEGNDIVLSRDKQAMINPTAASTTHQGEPSQ</sequence>
<accession>A0ABR1ZIW6</accession>
<organism evidence="2 3">
    <name type="scientific">Hibiscus sabdariffa</name>
    <name type="common">roselle</name>
    <dbReference type="NCBI Taxonomy" id="183260"/>
    <lineage>
        <taxon>Eukaryota</taxon>
        <taxon>Viridiplantae</taxon>
        <taxon>Streptophyta</taxon>
        <taxon>Embryophyta</taxon>
        <taxon>Tracheophyta</taxon>
        <taxon>Spermatophyta</taxon>
        <taxon>Magnoliopsida</taxon>
        <taxon>eudicotyledons</taxon>
        <taxon>Gunneridae</taxon>
        <taxon>Pentapetalae</taxon>
        <taxon>rosids</taxon>
        <taxon>malvids</taxon>
        <taxon>Malvales</taxon>
        <taxon>Malvaceae</taxon>
        <taxon>Malvoideae</taxon>
        <taxon>Hibiscus</taxon>
    </lineage>
</organism>
<reference evidence="2 3" key="1">
    <citation type="journal article" date="2024" name="G3 (Bethesda)">
        <title>Genome assembly of Hibiscus sabdariffa L. provides insights into metabolisms of medicinal natural products.</title>
        <authorList>
            <person name="Kim T."/>
        </authorList>
    </citation>
    <scope>NUCLEOTIDE SEQUENCE [LARGE SCALE GENOMIC DNA]</scope>
    <source>
        <strain evidence="2">TK-2024</strain>
        <tissue evidence="2">Old leaves</tissue>
    </source>
</reference>
<dbReference type="EMBL" id="JBBPBM010002127">
    <property type="protein sequence ID" value="KAK8480090.1"/>
    <property type="molecule type" value="Genomic_DNA"/>
</dbReference>